<evidence type="ECO:0008006" key="2">
    <source>
        <dbReference type="Google" id="ProtNLM"/>
    </source>
</evidence>
<dbReference type="AlphaFoldDB" id="A0A3B4ZGV0"/>
<sequence>VYFVVFHSRRYKVQGFNVVHALEQHASIFKLFPFLSSFMNGRFNITRFSDKLTGLSLADILMLATGLTSLPPCGMNPRPKLVFQSVPHFPCSSRTCANTMEIPLSVTSEEFQQDTDSGIQSSPGFGLDSCLLLYIELLGPPDSLNRTLKTAINEEINKNVTSDHLVPVLPQTICC</sequence>
<proteinExistence type="predicted"/>
<dbReference type="Ensembl" id="ENSSPAT00000006959.1">
    <property type="protein sequence ID" value="ENSSPAP00000006821.1"/>
    <property type="gene ID" value="ENSSPAG00000005248.1"/>
</dbReference>
<evidence type="ECO:0000313" key="1">
    <source>
        <dbReference type="Ensembl" id="ENSSPAP00000006821.1"/>
    </source>
</evidence>
<accession>A0A3B4ZGV0</accession>
<reference evidence="1" key="1">
    <citation type="submission" date="2023-09" db="UniProtKB">
        <authorList>
            <consortium name="Ensembl"/>
        </authorList>
    </citation>
    <scope>IDENTIFICATION</scope>
</reference>
<name>A0A3B4ZGV0_9TELE</name>
<organism evidence="1">
    <name type="scientific">Stegastes partitus</name>
    <name type="common">bicolor damselfish</name>
    <dbReference type="NCBI Taxonomy" id="144197"/>
    <lineage>
        <taxon>Eukaryota</taxon>
        <taxon>Metazoa</taxon>
        <taxon>Chordata</taxon>
        <taxon>Craniata</taxon>
        <taxon>Vertebrata</taxon>
        <taxon>Euteleostomi</taxon>
        <taxon>Actinopterygii</taxon>
        <taxon>Neopterygii</taxon>
        <taxon>Teleostei</taxon>
        <taxon>Neoteleostei</taxon>
        <taxon>Acanthomorphata</taxon>
        <taxon>Ovalentaria</taxon>
        <taxon>Pomacentridae</taxon>
        <taxon>Stegastes</taxon>
    </lineage>
</organism>
<dbReference type="GeneTree" id="ENSGT00940000178367"/>
<protein>
    <recommendedName>
        <fullName evidence="2">HECT domain-containing protein</fullName>
    </recommendedName>
</protein>
<dbReference type="STRING" id="144197.ENSSPAP00000006821"/>